<feature type="domain" description="C-type lectin" evidence="2">
    <location>
        <begin position="260"/>
        <end position="392"/>
    </location>
</feature>
<dbReference type="Proteomes" id="UP000001070">
    <property type="component" value="Unassembled WGS sequence"/>
</dbReference>
<evidence type="ECO:0000256" key="1">
    <source>
        <dbReference type="SAM" id="MobiDB-lite"/>
    </source>
</evidence>
<evidence type="ECO:0000313" key="4">
    <source>
        <dbReference type="Proteomes" id="UP000001070"/>
    </source>
</evidence>
<dbReference type="PANTHER" id="PTHR46060:SF1">
    <property type="entry name" value="MARINER MOS1 TRANSPOSASE-LIKE PROTEIN"/>
    <property type="match status" value="1"/>
</dbReference>
<dbReference type="HOGENOM" id="CLU_694978_0_0_1"/>
<dbReference type="InterPro" id="IPR001304">
    <property type="entry name" value="C-type_lectin-like"/>
</dbReference>
<dbReference type="InterPro" id="IPR052709">
    <property type="entry name" value="Transposase-MT_Hybrid"/>
</dbReference>
<sequence length="397" mass="45703">MFSEVREDVNDEERAGRPSTSTTDEKINGVEKMVLANRRITVREVAEELDISIGSCHSIFINDLGMRRVAAKFVPKLLNCDQKQHRMNIANEMLDSVRDDPNLLQRVITGDESIGDGNYFVGLEHTDQEFFDWFDARQSCLDHNGQLVSVQTEAKMIELQDYLVAKGYANGSTFSTSGHNFNQENPFSWDALKQRFNYSKWLPNEEPRLKGFVGLQLIGKELFMFRSWARCTQPFVEIGDNCYFLSTNKAPTYDYYKVSYKGHIFSVPAELDWLQARFACETLDANAQLLTMKSVEEMSYLANYMRRYAHSGTQPFFWSGGHRGSLSHSETDLSTLDNYYWHFEPYPMNYSNFFKSNNLRFASGFCVYLEYIGGELLMATASCNQKMPFACQLQPLH</sequence>
<keyword evidence="4" id="KW-1185">Reference proteome</keyword>
<dbReference type="OrthoDB" id="6356110at2759"/>
<organism evidence="4">
    <name type="scientific">Drosophila grimshawi</name>
    <name type="common">Hawaiian fruit fly</name>
    <name type="synonym">Idiomyia grimshawi</name>
    <dbReference type="NCBI Taxonomy" id="7222"/>
    <lineage>
        <taxon>Eukaryota</taxon>
        <taxon>Metazoa</taxon>
        <taxon>Ecdysozoa</taxon>
        <taxon>Arthropoda</taxon>
        <taxon>Hexapoda</taxon>
        <taxon>Insecta</taxon>
        <taxon>Pterygota</taxon>
        <taxon>Neoptera</taxon>
        <taxon>Endopterygota</taxon>
        <taxon>Diptera</taxon>
        <taxon>Brachycera</taxon>
        <taxon>Muscomorpha</taxon>
        <taxon>Ephydroidea</taxon>
        <taxon>Drosophilidae</taxon>
        <taxon>Drosophila</taxon>
        <taxon>Hawaiian Drosophila</taxon>
    </lineage>
</organism>
<dbReference type="InterPro" id="IPR016186">
    <property type="entry name" value="C-type_lectin-like/link_sf"/>
</dbReference>
<accession>B4JP93</accession>
<gene>
    <name evidence="3" type="primary">Dgri\GH13445</name>
    <name evidence="3" type="ORF">Dgri_GH13445</name>
</gene>
<name>B4JP93_DROGR</name>
<evidence type="ECO:0000259" key="2">
    <source>
        <dbReference type="PROSITE" id="PS50041"/>
    </source>
</evidence>
<dbReference type="eggNOG" id="ENOG502RVN0">
    <property type="taxonomic scope" value="Eukaryota"/>
</dbReference>
<dbReference type="Gene3D" id="3.10.100.10">
    <property type="entry name" value="Mannose-Binding Protein A, subunit A"/>
    <property type="match status" value="2"/>
</dbReference>
<dbReference type="InParanoid" id="B4JP93"/>
<dbReference type="PROSITE" id="PS50041">
    <property type="entry name" value="C_TYPE_LECTIN_2"/>
    <property type="match status" value="1"/>
</dbReference>
<dbReference type="CDD" id="cd00037">
    <property type="entry name" value="CLECT"/>
    <property type="match status" value="2"/>
</dbReference>
<feature type="compositionally biased region" description="Basic and acidic residues" evidence="1">
    <location>
        <begin position="1"/>
        <end position="16"/>
    </location>
</feature>
<protein>
    <submittedName>
        <fullName evidence="3">GH13445</fullName>
    </submittedName>
</protein>
<dbReference type="PhylomeDB" id="B4JP93"/>
<dbReference type="SMR" id="B4JP93"/>
<dbReference type="SMART" id="SM00034">
    <property type="entry name" value="CLECT"/>
    <property type="match status" value="1"/>
</dbReference>
<dbReference type="AlphaFoldDB" id="B4JP93"/>
<dbReference type="PANTHER" id="PTHR46060">
    <property type="entry name" value="MARINER MOS1 TRANSPOSASE-LIKE PROTEIN"/>
    <property type="match status" value="1"/>
</dbReference>
<dbReference type="InterPro" id="IPR016187">
    <property type="entry name" value="CTDL_fold"/>
</dbReference>
<dbReference type="SUPFAM" id="SSF56436">
    <property type="entry name" value="C-type lectin-like"/>
    <property type="match status" value="2"/>
</dbReference>
<dbReference type="EMBL" id="CH916372">
    <property type="protein sequence ID" value="EDV98723.1"/>
    <property type="molecule type" value="Genomic_DNA"/>
</dbReference>
<reference evidence="3 4" key="1">
    <citation type="journal article" date="2007" name="Nature">
        <title>Evolution of genes and genomes on the Drosophila phylogeny.</title>
        <authorList>
            <consortium name="Drosophila 12 Genomes Consortium"/>
            <person name="Clark A.G."/>
            <person name="Eisen M.B."/>
            <person name="Smith D.R."/>
            <person name="Bergman C.M."/>
            <person name="Oliver B."/>
            <person name="Markow T.A."/>
            <person name="Kaufman T.C."/>
            <person name="Kellis M."/>
            <person name="Gelbart W."/>
            <person name="Iyer V.N."/>
            <person name="Pollard D.A."/>
            <person name="Sackton T.B."/>
            <person name="Larracuente A.M."/>
            <person name="Singh N.D."/>
            <person name="Abad J.P."/>
            <person name="Abt D.N."/>
            <person name="Adryan B."/>
            <person name="Aguade M."/>
            <person name="Akashi H."/>
            <person name="Anderson W.W."/>
            <person name="Aquadro C.F."/>
            <person name="Ardell D.H."/>
            <person name="Arguello R."/>
            <person name="Artieri C.G."/>
            <person name="Barbash D.A."/>
            <person name="Barker D."/>
            <person name="Barsanti P."/>
            <person name="Batterham P."/>
            <person name="Batzoglou S."/>
            <person name="Begun D."/>
            <person name="Bhutkar A."/>
            <person name="Blanco E."/>
            <person name="Bosak S.A."/>
            <person name="Bradley R.K."/>
            <person name="Brand A.D."/>
            <person name="Brent M.R."/>
            <person name="Brooks A.N."/>
            <person name="Brown R.H."/>
            <person name="Butlin R.K."/>
            <person name="Caggese C."/>
            <person name="Calvi B.R."/>
            <person name="Bernardo de Carvalho A."/>
            <person name="Caspi A."/>
            <person name="Castrezana S."/>
            <person name="Celniker S.E."/>
            <person name="Chang J.L."/>
            <person name="Chapple C."/>
            <person name="Chatterji S."/>
            <person name="Chinwalla A."/>
            <person name="Civetta A."/>
            <person name="Clifton S.W."/>
            <person name="Comeron J.M."/>
            <person name="Costello J.C."/>
            <person name="Coyne J.A."/>
            <person name="Daub J."/>
            <person name="David R.G."/>
            <person name="Delcher A.L."/>
            <person name="Delehaunty K."/>
            <person name="Do C.B."/>
            <person name="Ebling H."/>
            <person name="Edwards K."/>
            <person name="Eickbush T."/>
            <person name="Evans J.D."/>
            <person name="Filipski A."/>
            <person name="Findeiss S."/>
            <person name="Freyhult E."/>
            <person name="Fulton L."/>
            <person name="Fulton R."/>
            <person name="Garcia A.C."/>
            <person name="Gardiner A."/>
            <person name="Garfield D.A."/>
            <person name="Garvin B.E."/>
            <person name="Gibson G."/>
            <person name="Gilbert D."/>
            <person name="Gnerre S."/>
            <person name="Godfrey J."/>
            <person name="Good R."/>
            <person name="Gotea V."/>
            <person name="Gravely B."/>
            <person name="Greenberg A.J."/>
            <person name="Griffiths-Jones S."/>
            <person name="Gross S."/>
            <person name="Guigo R."/>
            <person name="Gustafson E.A."/>
            <person name="Haerty W."/>
            <person name="Hahn M.W."/>
            <person name="Halligan D.L."/>
            <person name="Halpern A.L."/>
            <person name="Halter G.M."/>
            <person name="Han M.V."/>
            <person name="Heger A."/>
            <person name="Hillier L."/>
            <person name="Hinrichs A.S."/>
            <person name="Holmes I."/>
            <person name="Hoskins R.A."/>
            <person name="Hubisz M.J."/>
            <person name="Hultmark D."/>
            <person name="Huntley M.A."/>
            <person name="Jaffe D.B."/>
            <person name="Jagadeeshan S."/>
            <person name="Jeck W.R."/>
            <person name="Johnson J."/>
            <person name="Jones C.D."/>
            <person name="Jordan W.C."/>
            <person name="Karpen G.H."/>
            <person name="Kataoka E."/>
            <person name="Keightley P.D."/>
            <person name="Kheradpour P."/>
            <person name="Kirkness E.F."/>
            <person name="Koerich L.B."/>
            <person name="Kristiansen K."/>
            <person name="Kudrna D."/>
            <person name="Kulathinal R.J."/>
            <person name="Kumar S."/>
            <person name="Kwok R."/>
            <person name="Lander E."/>
            <person name="Langley C.H."/>
            <person name="Lapoint R."/>
            <person name="Lazzaro B.P."/>
            <person name="Lee S.J."/>
            <person name="Levesque L."/>
            <person name="Li R."/>
            <person name="Lin C.F."/>
            <person name="Lin M.F."/>
            <person name="Lindblad-Toh K."/>
            <person name="Llopart A."/>
            <person name="Long M."/>
            <person name="Low L."/>
            <person name="Lozovsky E."/>
            <person name="Lu J."/>
            <person name="Luo M."/>
            <person name="Machado C.A."/>
            <person name="Makalowski W."/>
            <person name="Marzo M."/>
            <person name="Matsuda M."/>
            <person name="Matzkin L."/>
            <person name="McAllister B."/>
            <person name="McBride C.S."/>
            <person name="McKernan B."/>
            <person name="McKernan K."/>
            <person name="Mendez-Lago M."/>
            <person name="Minx P."/>
            <person name="Mollenhauer M.U."/>
            <person name="Montooth K."/>
            <person name="Mount S.M."/>
            <person name="Mu X."/>
            <person name="Myers E."/>
            <person name="Negre B."/>
            <person name="Newfeld S."/>
            <person name="Nielsen R."/>
            <person name="Noor M.A."/>
            <person name="O'Grady P."/>
            <person name="Pachter L."/>
            <person name="Papaceit M."/>
            <person name="Parisi M.J."/>
            <person name="Parisi M."/>
            <person name="Parts L."/>
            <person name="Pedersen J.S."/>
            <person name="Pesole G."/>
            <person name="Phillippy A.M."/>
            <person name="Ponting C.P."/>
            <person name="Pop M."/>
            <person name="Porcelli D."/>
            <person name="Powell J.R."/>
            <person name="Prohaska S."/>
            <person name="Pruitt K."/>
            <person name="Puig M."/>
            <person name="Quesneville H."/>
            <person name="Ram K.R."/>
            <person name="Rand D."/>
            <person name="Rasmussen M.D."/>
            <person name="Reed L.K."/>
            <person name="Reenan R."/>
            <person name="Reily A."/>
            <person name="Remington K.A."/>
            <person name="Rieger T.T."/>
            <person name="Ritchie M.G."/>
            <person name="Robin C."/>
            <person name="Rogers Y.H."/>
            <person name="Rohde C."/>
            <person name="Rozas J."/>
            <person name="Rubenfield M.J."/>
            <person name="Ruiz A."/>
            <person name="Russo S."/>
            <person name="Salzberg S.L."/>
            <person name="Sanchez-Gracia A."/>
            <person name="Saranga D.J."/>
            <person name="Sato H."/>
            <person name="Schaeffer S.W."/>
            <person name="Schatz M.C."/>
            <person name="Schlenke T."/>
            <person name="Schwartz R."/>
            <person name="Segarra C."/>
            <person name="Singh R.S."/>
            <person name="Sirot L."/>
            <person name="Sirota M."/>
            <person name="Sisneros N.B."/>
            <person name="Smith C.D."/>
            <person name="Smith T.F."/>
            <person name="Spieth J."/>
            <person name="Stage D.E."/>
            <person name="Stark A."/>
            <person name="Stephan W."/>
            <person name="Strausberg R.L."/>
            <person name="Strempel S."/>
            <person name="Sturgill D."/>
            <person name="Sutton G."/>
            <person name="Sutton G.G."/>
            <person name="Tao W."/>
            <person name="Teichmann S."/>
            <person name="Tobari Y.N."/>
            <person name="Tomimura Y."/>
            <person name="Tsolas J.M."/>
            <person name="Valente V.L."/>
            <person name="Venter E."/>
            <person name="Venter J.C."/>
            <person name="Vicario S."/>
            <person name="Vieira F.G."/>
            <person name="Vilella A.J."/>
            <person name="Villasante A."/>
            <person name="Walenz B."/>
            <person name="Wang J."/>
            <person name="Wasserman M."/>
            <person name="Watts T."/>
            <person name="Wilson D."/>
            <person name="Wilson R.K."/>
            <person name="Wing R.A."/>
            <person name="Wolfner M.F."/>
            <person name="Wong A."/>
            <person name="Wong G.K."/>
            <person name="Wu C.I."/>
            <person name="Wu G."/>
            <person name="Yamamoto D."/>
            <person name="Yang H.P."/>
            <person name="Yang S.P."/>
            <person name="Yorke J.A."/>
            <person name="Yoshida K."/>
            <person name="Zdobnov E."/>
            <person name="Zhang P."/>
            <person name="Zhang Y."/>
            <person name="Zimin A.V."/>
            <person name="Baldwin J."/>
            <person name="Abdouelleil A."/>
            <person name="Abdulkadir J."/>
            <person name="Abebe A."/>
            <person name="Abera B."/>
            <person name="Abreu J."/>
            <person name="Acer S.C."/>
            <person name="Aftuck L."/>
            <person name="Alexander A."/>
            <person name="An P."/>
            <person name="Anderson E."/>
            <person name="Anderson S."/>
            <person name="Arachi H."/>
            <person name="Azer M."/>
            <person name="Bachantsang P."/>
            <person name="Barry A."/>
            <person name="Bayul T."/>
            <person name="Berlin A."/>
            <person name="Bessette D."/>
            <person name="Bloom T."/>
            <person name="Blye J."/>
            <person name="Boguslavskiy L."/>
            <person name="Bonnet C."/>
            <person name="Boukhgalter B."/>
            <person name="Bourzgui I."/>
            <person name="Brown A."/>
            <person name="Cahill P."/>
            <person name="Channer S."/>
            <person name="Cheshatsang Y."/>
            <person name="Chuda L."/>
            <person name="Citroen M."/>
            <person name="Collymore A."/>
            <person name="Cooke P."/>
            <person name="Costello M."/>
            <person name="D'Aco K."/>
            <person name="Daza R."/>
            <person name="De Haan G."/>
            <person name="DeGray S."/>
            <person name="DeMaso C."/>
            <person name="Dhargay N."/>
            <person name="Dooley K."/>
            <person name="Dooley E."/>
            <person name="Doricent M."/>
            <person name="Dorje P."/>
            <person name="Dorjee K."/>
            <person name="Dupes A."/>
            <person name="Elong R."/>
            <person name="Falk J."/>
            <person name="Farina A."/>
            <person name="Faro S."/>
            <person name="Ferguson D."/>
            <person name="Fisher S."/>
            <person name="Foley C.D."/>
            <person name="Franke A."/>
            <person name="Friedrich D."/>
            <person name="Gadbois L."/>
            <person name="Gearin G."/>
            <person name="Gearin C.R."/>
            <person name="Giannoukos G."/>
            <person name="Goode T."/>
            <person name="Graham J."/>
            <person name="Grandbois E."/>
            <person name="Grewal S."/>
            <person name="Gyaltsen K."/>
            <person name="Hafez N."/>
            <person name="Hagos B."/>
            <person name="Hall J."/>
            <person name="Henson C."/>
            <person name="Hollinger A."/>
            <person name="Honan T."/>
            <person name="Huard M.D."/>
            <person name="Hughes L."/>
            <person name="Hurhula B."/>
            <person name="Husby M.E."/>
            <person name="Kamat A."/>
            <person name="Kanga B."/>
            <person name="Kashin S."/>
            <person name="Khazanovich D."/>
            <person name="Kisner P."/>
            <person name="Lance K."/>
            <person name="Lara M."/>
            <person name="Lee W."/>
            <person name="Lennon N."/>
            <person name="Letendre F."/>
            <person name="LeVine R."/>
            <person name="Lipovsky A."/>
            <person name="Liu X."/>
            <person name="Liu J."/>
            <person name="Liu S."/>
            <person name="Lokyitsang T."/>
            <person name="Lokyitsang Y."/>
            <person name="Lubonja R."/>
            <person name="Lui A."/>
            <person name="MacDonald P."/>
            <person name="Magnisalis V."/>
            <person name="Maru K."/>
            <person name="Matthews C."/>
            <person name="McCusker W."/>
            <person name="McDonough S."/>
            <person name="Mehta T."/>
            <person name="Meldrim J."/>
            <person name="Meneus L."/>
            <person name="Mihai O."/>
            <person name="Mihalev A."/>
            <person name="Mihova T."/>
            <person name="Mittelman R."/>
            <person name="Mlenga V."/>
            <person name="Montmayeur A."/>
            <person name="Mulrain L."/>
            <person name="Navidi A."/>
            <person name="Naylor J."/>
            <person name="Negash T."/>
            <person name="Nguyen T."/>
            <person name="Nguyen N."/>
            <person name="Nicol R."/>
            <person name="Norbu C."/>
            <person name="Norbu N."/>
            <person name="Novod N."/>
            <person name="O'Neill B."/>
            <person name="Osman S."/>
            <person name="Markiewicz E."/>
            <person name="Oyono O.L."/>
            <person name="Patti C."/>
            <person name="Phunkhang P."/>
            <person name="Pierre F."/>
            <person name="Priest M."/>
            <person name="Raghuraman S."/>
            <person name="Rege F."/>
            <person name="Reyes R."/>
            <person name="Rise C."/>
            <person name="Rogov P."/>
            <person name="Ross K."/>
            <person name="Ryan E."/>
            <person name="Settipalli S."/>
            <person name="Shea T."/>
            <person name="Sherpa N."/>
            <person name="Shi L."/>
            <person name="Shih D."/>
            <person name="Sparrow T."/>
            <person name="Spaulding J."/>
            <person name="Stalker J."/>
            <person name="Stange-Thomann N."/>
            <person name="Stavropoulos S."/>
            <person name="Stone C."/>
            <person name="Strader C."/>
            <person name="Tesfaye S."/>
            <person name="Thomson T."/>
            <person name="Thoulutsang Y."/>
            <person name="Thoulutsang D."/>
            <person name="Topham K."/>
            <person name="Topping I."/>
            <person name="Tsamla T."/>
            <person name="Vassiliev H."/>
            <person name="Vo A."/>
            <person name="Wangchuk T."/>
            <person name="Wangdi T."/>
            <person name="Weiand M."/>
            <person name="Wilkinson J."/>
            <person name="Wilson A."/>
            <person name="Yadav S."/>
            <person name="Young G."/>
            <person name="Yu Q."/>
            <person name="Zembek L."/>
            <person name="Zhong D."/>
            <person name="Zimmer A."/>
            <person name="Zwirko Z."/>
            <person name="Jaffe D.B."/>
            <person name="Alvarez P."/>
            <person name="Brockman W."/>
            <person name="Butler J."/>
            <person name="Chin C."/>
            <person name="Gnerre S."/>
            <person name="Grabherr M."/>
            <person name="Kleber M."/>
            <person name="Mauceli E."/>
            <person name="MacCallum I."/>
        </authorList>
    </citation>
    <scope>NUCLEOTIDE SEQUENCE [LARGE SCALE GENOMIC DNA]</scope>
    <source>
        <strain evidence="4">Tucson 15287-2541.00</strain>
    </source>
</reference>
<proteinExistence type="predicted"/>
<evidence type="ECO:0000313" key="3">
    <source>
        <dbReference type="EMBL" id="EDV98723.1"/>
    </source>
</evidence>
<feature type="region of interest" description="Disordered" evidence="1">
    <location>
        <begin position="1"/>
        <end position="27"/>
    </location>
</feature>